<organism evidence="2 3">
    <name type="scientific">Duganella margarita</name>
    <dbReference type="NCBI Taxonomy" id="2692170"/>
    <lineage>
        <taxon>Bacteria</taxon>
        <taxon>Pseudomonadati</taxon>
        <taxon>Pseudomonadota</taxon>
        <taxon>Betaproteobacteria</taxon>
        <taxon>Burkholderiales</taxon>
        <taxon>Oxalobacteraceae</taxon>
        <taxon>Telluria group</taxon>
        <taxon>Duganella</taxon>
    </lineage>
</organism>
<proteinExistence type="predicted"/>
<dbReference type="RefSeq" id="WP_161047105.1">
    <property type="nucleotide sequence ID" value="NZ_WWCS01000018.1"/>
</dbReference>
<keyword evidence="1" id="KW-1133">Transmembrane helix</keyword>
<evidence type="ECO:0000313" key="3">
    <source>
        <dbReference type="Proteomes" id="UP000466332"/>
    </source>
</evidence>
<evidence type="ECO:0000256" key="1">
    <source>
        <dbReference type="SAM" id="Phobius"/>
    </source>
</evidence>
<comment type="caution">
    <text evidence="2">The sequence shown here is derived from an EMBL/GenBank/DDBJ whole genome shotgun (WGS) entry which is preliminary data.</text>
</comment>
<keyword evidence="1" id="KW-0812">Transmembrane</keyword>
<feature type="transmembrane region" description="Helical" evidence="1">
    <location>
        <begin position="62"/>
        <end position="82"/>
    </location>
</feature>
<name>A0ABW9WLV7_9BURK</name>
<protein>
    <submittedName>
        <fullName evidence="2">Uncharacterized protein</fullName>
    </submittedName>
</protein>
<evidence type="ECO:0000313" key="2">
    <source>
        <dbReference type="EMBL" id="MYN42181.1"/>
    </source>
</evidence>
<dbReference type="Proteomes" id="UP000466332">
    <property type="component" value="Unassembled WGS sequence"/>
</dbReference>
<gene>
    <name evidence="2" type="ORF">GTP55_22800</name>
</gene>
<feature type="transmembrane region" description="Helical" evidence="1">
    <location>
        <begin position="97"/>
        <end position="118"/>
    </location>
</feature>
<keyword evidence="3" id="KW-1185">Reference proteome</keyword>
<keyword evidence="1" id="KW-0472">Membrane</keyword>
<reference evidence="2 3" key="1">
    <citation type="submission" date="2019-12" db="EMBL/GenBank/DDBJ databases">
        <title>Novel species isolated from a subtropical stream in China.</title>
        <authorList>
            <person name="Lu H."/>
        </authorList>
    </citation>
    <scope>NUCLEOTIDE SEQUENCE [LARGE SCALE GENOMIC DNA]</scope>
    <source>
        <strain evidence="2 3">FT109W</strain>
    </source>
</reference>
<accession>A0ABW9WLV7</accession>
<sequence>MKRKLEISLLVWFVLLGAVSGSFVARHVPEPSWWPLISGLIASIVIFCWYRVDSIQKGFKRTFWLSVGVIAIAPVAIPLYVVQSTERGLRLRAVGRALGYFCLLFVACVIGGVIAAFIA</sequence>
<dbReference type="EMBL" id="WWCS01000018">
    <property type="protein sequence ID" value="MYN42181.1"/>
    <property type="molecule type" value="Genomic_DNA"/>
</dbReference>
<feature type="transmembrane region" description="Helical" evidence="1">
    <location>
        <begin position="31"/>
        <end position="50"/>
    </location>
</feature>